<feature type="compositionally biased region" description="Low complexity" evidence="4">
    <location>
        <begin position="627"/>
        <end position="636"/>
    </location>
</feature>
<feature type="region of interest" description="Disordered" evidence="4">
    <location>
        <begin position="90"/>
        <end position="199"/>
    </location>
</feature>
<dbReference type="PANTHER" id="PTHR47636:SF1">
    <property type="entry name" value="TRANSCRIPTIONAL REGULATORY PROTEIN RCO1"/>
    <property type="match status" value="1"/>
</dbReference>
<comment type="caution">
    <text evidence="6">The sequence shown here is derived from an EMBL/GenBank/DDBJ whole genome shotgun (WGS) entry which is preliminary data.</text>
</comment>
<keyword evidence="2" id="KW-0863">Zinc-finger</keyword>
<feature type="compositionally biased region" description="Low complexity" evidence="4">
    <location>
        <begin position="168"/>
        <end position="186"/>
    </location>
</feature>
<dbReference type="EMBL" id="MU007090">
    <property type="protein sequence ID" value="KAF2422440.1"/>
    <property type="molecule type" value="Genomic_DNA"/>
</dbReference>
<dbReference type="GO" id="GO:0006357">
    <property type="term" value="P:regulation of transcription by RNA polymerase II"/>
    <property type="evidence" value="ECO:0007669"/>
    <property type="project" value="TreeGrafter"/>
</dbReference>
<evidence type="ECO:0000313" key="6">
    <source>
        <dbReference type="EMBL" id="KAF2422440.1"/>
    </source>
</evidence>
<feature type="compositionally biased region" description="Low complexity" evidence="4">
    <location>
        <begin position="583"/>
        <end position="601"/>
    </location>
</feature>
<feature type="compositionally biased region" description="Polar residues" evidence="4">
    <location>
        <begin position="733"/>
        <end position="742"/>
    </location>
</feature>
<feature type="region of interest" description="Disordered" evidence="4">
    <location>
        <begin position="511"/>
        <end position="645"/>
    </location>
</feature>
<evidence type="ECO:0000256" key="3">
    <source>
        <dbReference type="ARBA" id="ARBA00022833"/>
    </source>
</evidence>
<keyword evidence="7" id="KW-1185">Reference proteome</keyword>
<feature type="compositionally biased region" description="Polar residues" evidence="4">
    <location>
        <begin position="852"/>
        <end position="863"/>
    </location>
</feature>
<dbReference type="CDD" id="cd15489">
    <property type="entry name" value="PHD_SF"/>
    <property type="match status" value="1"/>
</dbReference>
<feature type="compositionally biased region" description="Polar residues" evidence="4">
    <location>
        <begin position="871"/>
        <end position="881"/>
    </location>
</feature>
<feature type="domain" description="Zinc finger PHD-type" evidence="5">
    <location>
        <begin position="950"/>
        <end position="993"/>
    </location>
</feature>
<dbReference type="SMART" id="SM00249">
    <property type="entry name" value="PHD"/>
    <property type="match status" value="2"/>
</dbReference>
<gene>
    <name evidence="6" type="ORF">EJ08DRAFT_726008</name>
</gene>
<proteinExistence type="predicted"/>
<protein>
    <recommendedName>
        <fullName evidence="5">Zinc finger PHD-type domain-containing protein</fullName>
    </recommendedName>
</protein>
<reference evidence="6" key="1">
    <citation type="journal article" date="2020" name="Stud. Mycol.">
        <title>101 Dothideomycetes genomes: a test case for predicting lifestyles and emergence of pathogens.</title>
        <authorList>
            <person name="Haridas S."/>
            <person name="Albert R."/>
            <person name="Binder M."/>
            <person name="Bloem J."/>
            <person name="Labutti K."/>
            <person name="Salamov A."/>
            <person name="Andreopoulos B."/>
            <person name="Baker S."/>
            <person name="Barry K."/>
            <person name="Bills G."/>
            <person name="Bluhm B."/>
            <person name="Cannon C."/>
            <person name="Castanera R."/>
            <person name="Culley D."/>
            <person name="Daum C."/>
            <person name="Ezra D."/>
            <person name="Gonzalez J."/>
            <person name="Henrissat B."/>
            <person name="Kuo A."/>
            <person name="Liang C."/>
            <person name="Lipzen A."/>
            <person name="Lutzoni F."/>
            <person name="Magnuson J."/>
            <person name="Mondo S."/>
            <person name="Nolan M."/>
            <person name="Ohm R."/>
            <person name="Pangilinan J."/>
            <person name="Park H.-J."/>
            <person name="Ramirez L."/>
            <person name="Alfaro M."/>
            <person name="Sun H."/>
            <person name="Tritt A."/>
            <person name="Yoshinaga Y."/>
            <person name="Zwiers L.-H."/>
            <person name="Turgeon B."/>
            <person name="Goodwin S."/>
            <person name="Spatafora J."/>
            <person name="Crous P."/>
            <person name="Grigoriev I."/>
        </authorList>
    </citation>
    <scope>NUCLEOTIDE SEQUENCE</scope>
    <source>
        <strain evidence="6">CBS 130266</strain>
    </source>
</reference>
<dbReference type="Gene3D" id="3.30.40.10">
    <property type="entry name" value="Zinc/RING finger domain, C3HC4 (zinc finger)"/>
    <property type="match status" value="2"/>
</dbReference>
<feature type="region of interest" description="Disordered" evidence="4">
    <location>
        <begin position="1"/>
        <end position="38"/>
    </location>
</feature>
<name>A0A9P4NIM2_9PEZI</name>
<accession>A0A9P4NIM2</accession>
<evidence type="ECO:0000259" key="5">
    <source>
        <dbReference type="SMART" id="SM00249"/>
    </source>
</evidence>
<sequence>MSSVRNSRISRTSSPFVRTTQERDEVEPKKERVQQSLDGWIEPALPAPVPSFEEHGFIRAGVVANQAPLGSLPPSNQRLKFKAKPWETVKVEEEKKELPPPVESATPEGTPPPVAAPEPAVEPARQATQGVETTPLRIMTTPNVVDGPSMSNGMGQRQRTPPRVQNGTTPTAASRRTSTSTARTTPYSTQKPPPYPRNLTPAQRMEQIIEECLRKSKTQGQPQLGLAVKRLYHESQHDQYLAEVLDATLNQKATIEHRLEFQRRLKAGKKQLKVEARSAKRFQKSLQSSSAVSGIHPHHHSSNPTMAPQGYSNATTIGSPGSKTPPHPPPPRTNFYPFPATVLTFHQPRPQPSSTQAPANFQFIRSTTPPYPPVSYPFSFQNGAGTATSSSLTEEEMAVKTRRQKTAELEAANALNGMAAAIVANNTVAAVATNAAIPAPIIAPPAAIAAPVIPSLAPSAIITPAVVAPVIETPATPIADVGEAEAEQLTATNDEEPAVIEEEPIIVIQEPAEPVEEHEITPGPVARSPARRTRRSTSVSPKKAITNDRKRLRSEIPNSPPVDSIEVVDETREPSAKRVTRGNATANAAPSSTPPRAASLAVSRPASRQASRPPNSFRASPRRTRRGNAAATTLTAEPSPNVVAASEVPSLASAVLTPLDTTVSPTRSSPAPQTPRLDASTPALSSVAVSPSAGDDVGDQTTRAQSPMSPLSDIDEALIHDGPPVSPPRASKSRSGQRITLTSKSKSKKPSSQLGVRPITGFKRGAADAGLLEYDEETRKRFKAKEDELKADSIAKKKQWDSDLRSKDEVSYRLTEEYLDSLPDGYTRPNAPSTESELDVESTRASTPAPLATSSRAKTGRSTRQTRDSTQKQTVDITAANTPDLGPGPSTPRADRSKTASQKEKLKIHRIKSPKKAAAPLPANATKAQAEKAAKEAEEAAQFEDEHDDECAVCGRDGDLIMCDSCPRVYHAKDCCDAPPADEDSPWDCYDCELAKNTPSGPLTGLFGPQLRHLQDDRPATVFKVSEEVEKTYQWVHARPGGKYGDMEDLQVAVNGRNIHTHESFDEMKTVASNFDKKVDPSTCCVCGLTVQSKPYLLKCNTCQAFWHMDCIGPDVRTDRPPVAQYEKRIGNRSTIEYKQVYFQCPRHTNQDLQRYAFPTFGDADENAAARRGFKIRQYRAPEFADVGLERGFRNKDNDLEVLVDDSDKESDVEEIDAATLPHAAAGNVRHRVHERSVKQDFLVKAKQDRIKRAAIKGPEALIDLLEPADRKPALEAFKRHVIAGVDSVLDDMAAHRVISMVNPQYEAALALNMLGKPSFSRDIQSERNLSTLFSAATTVERGGVVAAAEDMGLEEIEKMECMLRDAKKILRAKLTEKGEREAEGKRREELEEARKGFEVRDALLAVEAQEEEEEEEEVAAVVKKAAEPVAPAVPSSRREKRAAVAQPDVEEVDRPASRREKRTRRA</sequence>
<feature type="compositionally biased region" description="Polar residues" evidence="4">
    <location>
        <begin position="699"/>
        <end position="709"/>
    </location>
</feature>
<dbReference type="SUPFAM" id="SSF57903">
    <property type="entry name" value="FYVE/PHD zinc finger"/>
    <property type="match status" value="2"/>
</dbReference>
<dbReference type="GO" id="GO:0032221">
    <property type="term" value="C:Rpd3S complex"/>
    <property type="evidence" value="ECO:0007669"/>
    <property type="project" value="TreeGrafter"/>
</dbReference>
<feature type="region of interest" description="Disordered" evidence="4">
    <location>
        <begin position="1427"/>
        <end position="1467"/>
    </location>
</feature>
<feature type="compositionally biased region" description="Basic and acidic residues" evidence="4">
    <location>
        <begin position="893"/>
        <end position="905"/>
    </location>
</feature>
<feature type="compositionally biased region" description="Polar residues" evidence="4">
    <location>
        <begin position="659"/>
        <end position="671"/>
    </location>
</feature>
<dbReference type="InterPro" id="IPR052819">
    <property type="entry name" value="Chromatin_regulatory_protein"/>
</dbReference>
<dbReference type="InterPro" id="IPR011011">
    <property type="entry name" value="Znf_FYVE_PHD"/>
</dbReference>
<organism evidence="6 7">
    <name type="scientific">Tothia fuscella</name>
    <dbReference type="NCBI Taxonomy" id="1048955"/>
    <lineage>
        <taxon>Eukaryota</taxon>
        <taxon>Fungi</taxon>
        <taxon>Dikarya</taxon>
        <taxon>Ascomycota</taxon>
        <taxon>Pezizomycotina</taxon>
        <taxon>Dothideomycetes</taxon>
        <taxon>Pleosporomycetidae</taxon>
        <taxon>Venturiales</taxon>
        <taxon>Cylindrosympodiaceae</taxon>
        <taxon>Tothia</taxon>
    </lineage>
</organism>
<feature type="region of interest" description="Disordered" evidence="4">
    <location>
        <begin position="282"/>
        <end position="331"/>
    </location>
</feature>
<dbReference type="InterPro" id="IPR013083">
    <property type="entry name" value="Znf_RING/FYVE/PHD"/>
</dbReference>
<feature type="domain" description="Zinc finger PHD-type" evidence="5">
    <location>
        <begin position="1083"/>
        <end position="1149"/>
    </location>
</feature>
<feature type="compositionally biased region" description="Polar residues" evidence="4">
    <location>
        <begin position="1"/>
        <end position="19"/>
    </location>
</feature>
<feature type="compositionally biased region" description="Basic residues" evidence="4">
    <location>
        <begin position="906"/>
        <end position="915"/>
    </location>
</feature>
<dbReference type="Proteomes" id="UP000800235">
    <property type="component" value="Unassembled WGS sequence"/>
</dbReference>
<evidence type="ECO:0000256" key="1">
    <source>
        <dbReference type="ARBA" id="ARBA00022723"/>
    </source>
</evidence>
<feature type="compositionally biased region" description="Polar residues" evidence="4">
    <location>
        <begin position="302"/>
        <end position="319"/>
    </location>
</feature>
<feature type="compositionally biased region" description="Low complexity" evidence="4">
    <location>
        <begin position="679"/>
        <end position="693"/>
    </location>
</feature>
<dbReference type="OrthoDB" id="5876363at2759"/>
<evidence type="ECO:0000313" key="7">
    <source>
        <dbReference type="Proteomes" id="UP000800235"/>
    </source>
</evidence>
<dbReference type="PANTHER" id="PTHR47636">
    <property type="entry name" value="TRANSCRIPTIONAL REGULATORY PROTEIN RCO1"/>
    <property type="match status" value="1"/>
</dbReference>
<feature type="compositionally biased region" description="Polar residues" evidence="4">
    <location>
        <begin position="606"/>
        <end position="618"/>
    </location>
</feature>
<dbReference type="GO" id="GO:0008270">
    <property type="term" value="F:zinc ion binding"/>
    <property type="evidence" value="ECO:0007669"/>
    <property type="project" value="UniProtKB-KW"/>
</dbReference>
<feature type="compositionally biased region" description="Polar residues" evidence="4">
    <location>
        <begin position="149"/>
        <end position="167"/>
    </location>
</feature>
<feature type="compositionally biased region" description="Basic and acidic residues" evidence="4">
    <location>
        <begin position="20"/>
        <end position="33"/>
    </location>
</feature>
<evidence type="ECO:0000256" key="4">
    <source>
        <dbReference type="SAM" id="MobiDB-lite"/>
    </source>
</evidence>
<dbReference type="InterPro" id="IPR001965">
    <property type="entry name" value="Znf_PHD"/>
</dbReference>
<feature type="region of interest" description="Disordered" evidence="4">
    <location>
        <begin position="659"/>
        <end position="923"/>
    </location>
</feature>
<feature type="compositionally biased region" description="Basic and acidic residues" evidence="4">
    <location>
        <begin position="784"/>
        <end position="816"/>
    </location>
</feature>
<keyword evidence="3" id="KW-0862">Zinc</keyword>
<keyword evidence="1" id="KW-0479">Metal-binding</keyword>
<evidence type="ECO:0000256" key="2">
    <source>
        <dbReference type="ARBA" id="ARBA00022771"/>
    </source>
</evidence>